<reference evidence="3" key="1">
    <citation type="submission" date="2016-10" db="EMBL/GenBank/DDBJ databases">
        <authorList>
            <person name="Varghese N."/>
            <person name="Submissions S."/>
        </authorList>
    </citation>
    <scope>NUCLEOTIDE SEQUENCE [LARGE SCALE GENOMIC DNA]</scope>
    <source>
        <strain evidence="3">DSM 17101</strain>
    </source>
</reference>
<proteinExistence type="predicted"/>
<keyword evidence="1" id="KW-0812">Transmembrane</keyword>
<keyword evidence="1" id="KW-0472">Membrane</keyword>
<feature type="transmembrane region" description="Helical" evidence="1">
    <location>
        <begin position="191"/>
        <end position="213"/>
    </location>
</feature>
<name>A0A1H0WTN1_9BURK</name>
<evidence type="ECO:0000313" key="3">
    <source>
        <dbReference type="Proteomes" id="UP000199317"/>
    </source>
</evidence>
<evidence type="ECO:0000256" key="1">
    <source>
        <dbReference type="SAM" id="Phobius"/>
    </source>
</evidence>
<keyword evidence="3" id="KW-1185">Reference proteome</keyword>
<protein>
    <submittedName>
        <fullName evidence="2">Uncharacterized protein</fullName>
    </submittedName>
</protein>
<dbReference type="Proteomes" id="UP000199317">
    <property type="component" value="Unassembled WGS sequence"/>
</dbReference>
<dbReference type="InterPro" id="IPR029058">
    <property type="entry name" value="AB_hydrolase_fold"/>
</dbReference>
<sequence length="482" mass="53457">MDTEWFEKDWTILEHISNTTTGFSGTLFEAKETDPARGIVKGELVLSFRSTEFADDAARDNQATNTLEIKEKGWAFGQIADMEAWFQTLRSRGLIGDTEQVTVTGYSLGGHLAAAFTQLREEKNDGGRVAATYTFNGAGVGVLKDGAKLSDLVNVFQTARGQGGNAGQFTTEEGAQRYGALSSRNNKTQSLLQAVGWGYVLAVVIALLLAGWAPRRNKVKVLAVLAVLVVASILPIKGYRQYREQQQIAQERKERYRKAKALFDERCKGAGERIYKVVEGVEEIFLLNVRDKNQVENEANPFWPDAGLPNESGGSGYINNFLMWESSGQNPRGALYNKRKGLNDHPGYRYVDAKGLDGKLWRYTLEKQGEGGTSEAGYSSLMKFEYQGPPARYAVSYQNLVNAEDRQHWVAGAMVSVIDLKTNEILAQATWYSFEPGLGSKAGGRQPWRFARSCPELTGGQERAPVRFFVDKVLKPKERGET</sequence>
<dbReference type="AlphaFoldDB" id="A0A1H0WTN1"/>
<keyword evidence="1" id="KW-1133">Transmembrane helix</keyword>
<gene>
    <name evidence="2" type="ORF">SAMN04489708_1586</name>
</gene>
<organism evidence="2 3">
    <name type="scientific">Paracidovorax cattleyae</name>
    <dbReference type="NCBI Taxonomy" id="80868"/>
    <lineage>
        <taxon>Bacteria</taxon>
        <taxon>Pseudomonadati</taxon>
        <taxon>Pseudomonadota</taxon>
        <taxon>Betaproteobacteria</taxon>
        <taxon>Burkholderiales</taxon>
        <taxon>Comamonadaceae</taxon>
        <taxon>Paracidovorax</taxon>
    </lineage>
</organism>
<evidence type="ECO:0000313" key="2">
    <source>
        <dbReference type="EMBL" id="SDP94088.1"/>
    </source>
</evidence>
<accession>A0A1H0WTN1</accession>
<dbReference type="Gene3D" id="3.40.50.1820">
    <property type="entry name" value="alpha/beta hydrolase"/>
    <property type="match status" value="1"/>
</dbReference>
<dbReference type="SUPFAM" id="SSF53474">
    <property type="entry name" value="alpha/beta-Hydrolases"/>
    <property type="match status" value="1"/>
</dbReference>
<feature type="transmembrane region" description="Helical" evidence="1">
    <location>
        <begin position="219"/>
        <end position="236"/>
    </location>
</feature>
<dbReference type="EMBL" id="FNJL01000058">
    <property type="protein sequence ID" value="SDP94088.1"/>
    <property type="molecule type" value="Genomic_DNA"/>
</dbReference>